<keyword evidence="2" id="KW-1185">Reference proteome</keyword>
<comment type="caution">
    <text evidence="1">The sequence shown here is derived from an EMBL/GenBank/DDBJ whole genome shotgun (WGS) entry which is preliminary data.</text>
</comment>
<proteinExistence type="predicted"/>
<dbReference type="EMBL" id="BAAAMR010000023">
    <property type="protein sequence ID" value="GAA2136326.1"/>
    <property type="molecule type" value="Genomic_DNA"/>
</dbReference>
<accession>A0ABN2Z3N2</accession>
<dbReference type="RefSeq" id="WP_344266984.1">
    <property type="nucleotide sequence ID" value="NZ_BAAAMR010000023.1"/>
</dbReference>
<name>A0ABN2Z3N2_9ACTN</name>
<evidence type="ECO:0000313" key="1">
    <source>
        <dbReference type="EMBL" id="GAA2136326.1"/>
    </source>
</evidence>
<reference evidence="1 2" key="1">
    <citation type="journal article" date="2019" name="Int. J. Syst. Evol. Microbiol.">
        <title>The Global Catalogue of Microorganisms (GCM) 10K type strain sequencing project: providing services to taxonomists for standard genome sequencing and annotation.</title>
        <authorList>
            <consortium name="The Broad Institute Genomics Platform"/>
            <consortium name="The Broad Institute Genome Sequencing Center for Infectious Disease"/>
            <person name="Wu L."/>
            <person name="Ma J."/>
        </authorList>
    </citation>
    <scope>NUCLEOTIDE SEQUENCE [LARGE SCALE GENOMIC DNA]</scope>
    <source>
        <strain evidence="1 2">JCM 13850</strain>
    </source>
</reference>
<evidence type="ECO:0000313" key="2">
    <source>
        <dbReference type="Proteomes" id="UP001501020"/>
    </source>
</evidence>
<organism evidence="1 2">
    <name type="scientific">Actinomadura napierensis</name>
    <dbReference type="NCBI Taxonomy" id="267854"/>
    <lineage>
        <taxon>Bacteria</taxon>
        <taxon>Bacillati</taxon>
        <taxon>Actinomycetota</taxon>
        <taxon>Actinomycetes</taxon>
        <taxon>Streptosporangiales</taxon>
        <taxon>Thermomonosporaceae</taxon>
        <taxon>Actinomadura</taxon>
    </lineage>
</organism>
<protein>
    <recommendedName>
        <fullName evidence="3">SMI1/KNR4 family protein</fullName>
    </recommendedName>
</protein>
<dbReference type="Proteomes" id="UP001501020">
    <property type="component" value="Unassembled WGS sequence"/>
</dbReference>
<evidence type="ECO:0008006" key="3">
    <source>
        <dbReference type="Google" id="ProtNLM"/>
    </source>
</evidence>
<gene>
    <name evidence="1" type="ORF">GCM10009727_31010</name>
</gene>
<sequence>MADISADLALPTALADIAAIGFEWEWDEETDEGRGCDFELYEHFEEPDRTAWWFRLWTGNQEVDGSEFRFFGTTGAGDYTGFWLVRPGAPVTGQPVVHIGSEGERGVLARDLGDLLWLFAAGLGPAEAMDDPASPAEPNDAFRVIAERHAPGRARPPVQIVSDAQTEFPHFSDLIDAMCR</sequence>